<organism evidence="1 2">
    <name type="scientific">Hyalomma asiaticum</name>
    <name type="common">Tick</name>
    <dbReference type="NCBI Taxonomy" id="266040"/>
    <lineage>
        <taxon>Eukaryota</taxon>
        <taxon>Metazoa</taxon>
        <taxon>Ecdysozoa</taxon>
        <taxon>Arthropoda</taxon>
        <taxon>Chelicerata</taxon>
        <taxon>Arachnida</taxon>
        <taxon>Acari</taxon>
        <taxon>Parasitiformes</taxon>
        <taxon>Ixodida</taxon>
        <taxon>Ixodoidea</taxon>
        <taxon>Ixodidae</taxon>
        <taxon>Hyalomminae</taxon>
        <taxon>Hyalomma</taxon>
    </lineage>
</organism>
<name>A0ACB7SVZ2_HYAAI</name>
<proteinExistence type="predicted"/>
<comment type="caution">
    <text evidence="1">The sequence shown here is derived from an EMBL/GenBank/DDBJ whole genome shotgun (WGS) entry which is preliminary data.</text>
</comment>
<evidence type="ECO:0000313" key="2">
    <source>
        <dbReference type="Proteomes" id="UP000821845"/>
    </source>
</evidence>
<accession>A0ACB7SVZ2</accession>
<dbReference type="Proteomes" id="UP000821845">
    <property type="component" value="Chromosome 2"/>
</dbReference>
<evidence type="ECO:0000313" key="1">
    <source>
        <dbReference type="EMBL" id="KAH6938106.1"/>
    </source>
</evidence>
<gene>
    <name evidence="1" type="ORF">HPB50_006783</name>
</gene>
<protein>
    <submittedName>
        <fullName evidence="1">Uncharacterized protein</fullName>
    </submittedName>
</protein>
<dbReference type="EMBL" id="CM023482">
    <property type="protein sequence ID" value="KAH6938106.1"/>
    <property type="molecule type" value="Genomic_DNA"/>
</dbReference>
<reference evidence="1" key="1">
    <citation type="submission" date="2020-05" db="EMBL/GenBank/DDBJ databases">
        <title>Large-scale comparative analyses of tick genomes elucidate their genetic diversity and vector capacities.</title>
        <authorList>
            <person name="Jia N."/>
            <person name="Wang J."/>
            <person name="Shi W."/>
            <person name="Du L."/>
            <person name="Sun Y."/>
            <person name="Zhan W."/>
            <person name="Jiang J."/>
            <person name="Wang Q."/>
            <person name="Zhang B."/>
            <person name="Ji P."/>
            <person name="Sakyi L.B."/>
            <person name="Cui X."/>
            <person name="Yuan T."/>
            <person name="Jiang B."/>
            <person name="Yang W."/>
            <person name="Lam T.T.-Y."/>
            <person name="Chang Q."/>
            <person name="Ding S."/>
            <person name="Wang X."/>
            <person name="Zhu J."/>
            <person name="Ruan X."/>
            <person name="Zhao L."/>
            <person name="Wei J."/>
            <person name="Que T."/>
            <person name="Du C."/>
            <person name="Cheng J."/>
            <person name="Dai P."/>
            <person name="Han X."/>
            <person name="Huang E."/>
            <person name="Gao Y."/>
            <person name="Liu J."/>
            <person name="Shao H."/>
            <person name="Ye R."/>
            <person name="Li L."/>
            <person name="Wei W."/>
            <person name="Wang X."/>
            <person name="Wang C."/>
            <person name="Yang T."/>
            <person name="Huo Q."/>
            <person name="Li W."/>
            <person name="Guo W."/>
            <person name="Chen H."/>
            <person name="Zhou L."/>
            <person name="Ni X."/>
            <person name="Tian J."/>
            <person name="Zhou Y."/>
            <person name="Sheng Y."/>
            <person name="Liu T."/>
            <person name="Pan Y."/>
            <person name="Xia L."/>
            <person name="Li J."/>
            <person name="Zhao F."/>
            <person name="Cao W."/>
        </authorList>
    </citation>
    <scope>NUCLEOTIDE SEQUENCE</scope>
    <source>
        <strain evidence="1">Hyas-2018</strain>
    </source>
</reference>
<keyword evidence="2" id="KW-1185">Reference proteome</keyword>
<sequence length="860" mass="95019">MGSHLASVEDAGASVTVPRRESMTRKLDGALGHPTMQPEEPSSCTIPNLVQSVEGRGILSKEVQENKSEKCTVQGTVQNKVDRSSEHDLETPEHRERREEIVENKRTCPNRQVEMEPRVAPARADGSPSWSLLGCTLGLVGMVLMLLLTVIYSLTTSVSLPLTTQTSSLLSTKLDIIYCSSQFCDREADYIKSTLSSSGKHACENFYEHVCGAWPQAHPLYSTTGAGAAVSSDTIIQEKLDEQLASLLASSNADDLGVASAVYEACTDRKKADMAVNDVKELLKTWTIHEWPRDSNGNMKDTWKFAGELVRDLGVSSILDAVLAAGSQYSDNVVVELRKPPGIFLCSGPLRAPVISLVRAALHDIAVEFTQAPKAEILEEISNAFIRLRSSSLCPSVVELGGTKFTESVASVVKLSDLDSDVTHFLNVAFDGAIRLEHTTTVLLRQPRYLLDDLASVLRALSPRALMNYMGFMALVQLSAFLPERHAHLRQLFAKVMRDRTFPDVSNSSVLCAMAVERILPDCFNKLSSAIFKDAEYDARVPEKLSLLEDAFARHIEHLSWMSDELIILNRYRMKRRRASQLGPSTSANGSDSCAPSHVTWHKNSPVEFYRAVSRAQHYAACQLVIGGGARSSDASLRPSAVRAAYDPLFGRVQVPAALFNTSVPGNSAGFSLQLARYAVRFYRTLLEALFVGERGQIGPDDASRRRLETLLQCFEWDLRELPAALRGPVAPDPAMARGAILQQTAALQLAFRTFQELWQVRRAWNADFRYRRLPDVSTDALFFVYYALDNCENSDQVYKESQGQWLPAEYRVNLPLRHLVEFASLFNCSADTNMGLMGLGRTCAVVTPDTWSIRAPGDS</sequence>